<evidence type="ECO:0000256" key="2">
    <source>
        <dbReference type="ARBA" id="ARBA00022485"/>
    </source>
</evidence>
<keyword evidence="3" id="KW-0949">S-adenosyl-L-methionine</keyword>
<gene>
    <name evidence="8" type="ORF">MNBD_BACTEROID01-1623</name>
</gene>
<keyword evidence="6" id="KW-0408">Iron</keyword>
<evidence type="ECO:0000256" key="5">
    <source>
        <dbReference type="ARBA" id="ARBA00022898"/>
    </source>
</evidence>
<dbReference type="InterPro" id="IPR058240">
    <property type="entry name" value="rSAM_sf"/>
</dbReference>
<keyword evidence="4" id="KW-0479">Metal-binding</keyword>
<keyword evidence="8" id="KW-0413">Isomerase</keyword>
<dbReference type="Gene3D" id="3.20.20.70">
    <property type="entry name" value="Aldolase class I"/>
    <property type="match status" value="1"/>
</dbReference>
<keyword evidence="7" id="KW-0411">Iron-sulfur</keyword>
<evidence type="ECO:0000256" key="3">
    <source>
        <dbReference type="ARBA" id="ARBA00022691"/>
    </source>
</evidence>
<evidence type="ECO:0000256" key="6">
    <source>
        <dbReference type="ARBA" id="ARBA00023004"/>
    </source>
</evidence>
<evidence type="ECO:0000256" key="1">
    <source>
        <dbReference type="ARBA" id="ARBA00001933"/>
    </source>
</evidence>
<dbReference type="GO" id="GO:0051539">
    <property type="term" value="F:4 iron, 4 sulfur cluster binding"/>
    <property type="evidence" value="ECO:0007669"/>
    <property type="project" value="UniProtKB-KW"/>
</dbReference>
<proteinExistence type="predicted"/>
<dbReference type="GO" id="GO:0050066">
    <property type="term" value="F:L-lysine 2,3-aminomutase activity"/>
    <property type="evidence" value="ECO:0007669"/>
    <property type="project" value="UniProtKB-EC"/>
</dbReference>
<evidence type="ECO:0000256" key="7">
    <source>
        <dbReference type="ARBA" id="ARBA00023014"/>
    </source>
</evidence>
<dbReference type="EC" id="5.4.3.2" evidence="8"/>
<accession>A0A3B0THG2</accession>
<dbReference type="GO" id="GO:0046872">
    <property type="term" value="F:metal ion binding"/>
    <property type="evidence" value="ECO:0007669"/>
    <property type="project" value="UniProtKB-KW"/>
</dbReference>
<evidence type="ECO:0000313" key="8">
    <source>
        <dbReference type="EMBL" id="VAW16280.1"/>
    </source>
</evidence>
<dbReference type="SFLD" id="SFLDS00029">
    <property type="entry name" value="Radical_SAM"/>
    <property type="match status" value="1"/>
</dbReference>
<dbReference type="AlphaFoldDB" id="A0A3B0THG2"/>
<dbReference type="PANTHER" id="PTHR30538">
    <property type="entry name" value="LYSINE 2,3-AMINOMUTASE-RELATED"/>
    <property type="match status" value="1"/>
</dbReference>
<dbReference type="InterPro" id="IPR003739">
    <property type="entry name" value="Lys_aminomutase/Glu_NH3_mut"/>
</dbReference>
<dbReference type="InterPro" id="IPR013785">
    <property type="entry name" value="Aldolase_TIM"/>
</dbReference>
<dbReference type="InterPro" id="IPR007197">
    <property type="entry name" value="rSAM"/>
</dbReference>
<evidence type="ECO:0000256" key="4">
    <source>
        <dbReference type="ARBA" id="ARBA00022723"/>
    </source>
</evidence>
<dbReference type="PANTHER" id="PTHR30538:SF0">
    <property type="entry name" value="L-LYSINE 2,3-AMINOMUTASE AQ_1632-RELATED"/>
    <property type="match status" value="1"/>
</dbReference>
<protein>
    <submittedName>
        <fullName evidence="8">Lysine 2,3-aminomutase</fullName>
        <ecNumber evidence="8">5.4.3.2</ecNumber>
    </submittedName>
</protein>
<dbReference type="SUPFAM" id="SSF102114">
    <property type="entry name" value="Radical SAM enzymes"/>
    <property type="match status" value="1"/>
</dbReference>
<dbReference type="EMBL" id="UOEP01000060">
    <property type="protein sequence ID" value="VAW16280.1"/>
    <property type="molecule type" value="Genomic_DNA"/>
</dbReference>
<dbReference type="SFLD" id="SFLDG01070">
    <property type="entry name" value="PLP-dependent"/>
    <property type="match status" value="1"/>
</dbReference>
<reference evidence="8" key="1">
    <citation type="submission" date="2018-06" db="EMBL/GenBank/DDBJ databases">
        <authorList>
            <person name="Zhirakovskaya E."/>
        </authorList>
    </citation>
    <scope>NUCLEOTIDE SEQUENCE</scope>
</reference>
<sequence>MKYQSYSLHNFRNITQIGRLTEEQKFAIEVVGTVLPFKASNYVIDELIDWDNFEDDPFFILNFPQREMLSDESYGQVARLLRRGASTLEIQDTVANIRMELNPNPAGQQQNVPIFEGERLKGIQHKYRETMLFFPSQGQTCHAYCTFCFRWPQFALNDFKFAMKEADTMVRYLKANPEVTDVLFTGGDPAVMKTKFFEYYFNTLLDANIPQLKNIRIGTKSLAYWPYRYTDDDDADDLIRLFEKVKSRGVNVALMAHFNHPGELRTKAVKDAIIRLTSAGVQIRSQSPVLRNINDSSTIWAQNWKEQVKLGIIPYYMFIARNTGARDYFAVPLERAWRIYRRAYNGVSGICRTVKGPSMSCKPGKIQVVGVSEVYGEKVFVLNFLQGKNPAWVGRPFFAKYDPAALWMSDLEPAFGEKEFFYKEEYYQMFV</sequence>
<comment type="cofactor">
    <cofactor evidence="1">
        <name>pyridoxal 5'-phosphate</name>
        <dbReference type="ChEBI" id="CHEBI:597326"/>
    </cofactor>
</comment>
<name>A0A3B0THG2_9ZZZZ</name>
<organism evidence="8">
    <name type="scientific">hydrothermal vent metagenome</name>
    <dbReference type="NCBI Taxonomy" id="652676"/>
    <lineage>
        <taxon>unclassified sequences</taxon>
        <taxon>metagenomes</taxon>
        <taxon>ecological metagenomes</taxon>
    </lineage>
</organism>
<keyword evidence="5" id="KW-0663">Pyridoxal phosphate</keyword>
<keyword evidence="2" id="KW-0004">4Fe-4S</keyword>